<dbReference type="InterPro" id="IPR051970">
    <property type="entry name" value="TEL2_Regulation"/>
</dbReference>
<gene>
    <name evidence="7" type="ORF">AMORRO_LOCUS1341</name>
</gene>
<feature type="compositionally biased region" description="Basic and acidic residues" evidence="4">
    <location>
        <begin position="515"/>
        <end position="547"/>
    </location>
</feature>
<feature type="domain" description="TELO2 ARM repeat" evidence="6">
    <location>
        <begin position="347"/>
        <end position="476"/>
    </location>
</feature>
<comment type="caution">
    <text evidence="7">The sequence shown here is derived from an EMBL/GenBank/DDBJ whole genome shotgun (WGS) entry which is preliminary data.</text>
</comment>
<evidence type="ECO:0000256" key="1">
    <source>
        <dbReference type="ARBA" id="ARBA00004496"/>
    </source>
</evidence>
<evidence type="ECO:0000256" key="3">
    <source>
        <dbReference type="ARBA" id="ARBA00022490"/>
    </source>
</evidence>
<evidence type="ECO:0000256" key="4">
    <source>
        <dbReference type="SAM" id="MobiDB-lite"/>
    </source>
</evidence>
<dbReference type="PANTHER" id="PTHR15830:SF10">
    <property type="entry name" value="TELOMERE LENGTH REGULATION PROTEIN TEL2 HOMOLOG"/>
    <property type="match status" value="1"/>
</dbReference>
<evidence type="ECO:0000259" key="5">
    <source>
        <dbReference type="Pfam" id="PF10193"/>
    </source>
</evidence>
<dbReference type="InterPro" id="IPR057348">
    <property type="entry name" value="TELO2_ARM"/>
</dbReference>
<sequence>MASYDSLKDDLRSYLHSLQKEFQDSDHTSERVIKVLRESLDFFEKGTSWNGPPPTPQLQSFFLKKLYGKHLSFIIENVLYEGFDARMRTQQDKLIVEYFIPTGEKNSQKLKRASISLRVLVTHFTLSEVDQRQQRAHQLVSIRKLIILLLRAYSFEEFYDAILNDAEIEQNEKRAEWVEFVNLICSVPERSANLMALKENHRNIGLQEETTDLDDLYPGLEGCYPKCVGLVIQVRRGGVHEFLRFPNNTLYPLLSKRLSLPYGSIYQDIWHRLIATFLPYTLETFLSSLFLHVQNHELSKIINPASIENESRYRIRRVAKVIGSLIGKSNSEAASYLIKYKYFVGGKTFSVTILRVLCCFLSWGYLHRQPRDENGEALRLGVDDDLTGLLKTLISSWSDPTFVKHGSITNQMYLTSAILIIFGYLPKETLIKAAIPREITLGVTHWLQSSSGEMRKLGMVTAEVLSGLIDEPDNILNFGVISEDEINHLKQLIEVKDGVVDPGIIEEEFSEDVIESHEIKEFQEGTEDERSNKINDEDIEPLGKEDNNTTVNEQKVDSDDEDDFEPYPMEVESENEEDEDDPAPQVRKKKVLAPVYIIDLISYLKSVEDYEKLEIAINNAGKLIRNKTGFGMELDDNAEELARIIISLQDKFELKGFEENRQDALVALSCGSPKIVVPYIIQQLFENRYSLSDKLMILSVISSSAKELAGIQTQEDVSNSKKYYIANDITEEFKDLSISTLKLPTTNIKENRFSRRPQLEALRHNSIRTNKFNEVAAKTFFFPLTAGFWALIHDRERNNLIYEPTLLQRYIVTLAVVVQCSVNTVNLQQIIREFWDLLLSLRHHDDPAVLSALLFGVSVIINSLPGRDLAEAFGKELVETQQWINAIFENRVNNEVRSMAAWISVEIKGVISEYQRLLIGDLLPLT</sequence>
<comment type="similarity">
    <text evidence="2">Belongs to the TEL2 family.</text>
</comment>
<evidence type="ECO:0000313" key="8">
    <source>
        <dbReference type="Proteomes" id="UP000789342"/>
    </source>
</evidence>
<dbReference type="Pfam" id="PF25320">
    <property type="entry name" value="TELO2_ARM"/>
    <property type="match status" value="1"/>
</dbReference>
<dbReference type="PANTHER" id="PTHR15830">
    <property type="entry name" value="TELOMERE LENGTH REGULATION PROTEIN TEL2 FAMILY MEMBER"/>
    <property type="match status" value="1"/>
</dbReference>
<dbReference type="GO" id="GO:0051879">
    <property type="term" value="F:Hsp90 protein binding"/>
    <property type="evidence" value="ECO:0007669"/>
    <property type="project" value="TreeGrafter"/>
</dbReference>
<evidence type="ECO:0000256" key="2">
    <source>
        <dbReference type="ARBA" id="ARBA00006133"/>
    </source>
</evidence>
<dbReference type="GO" id="GO:0005829">
    <property type="term" value="C:cytosol"/>
    <property type="evidence" value="ECO:0007669"/>
    <property type="project" value="TreeGrafter"/>
</dbReference>
<feature type="compositionally biased region" description="Acidic residues" evidence="4">
    <location>
        <begin position="558"/>
        <end position="582"/>
    </location>
</feature>
<dbReference type="InterPro" id="IPR016024">
    <property type="entry name" value="ARM-type_fold"/>
</dbReference>
<keyword evidence="8" id="KW-1185">Reference proteome</keyword>
<dbReference type="EMBL" id="CAJVPV010000498">
    <property type="protein sequence ID" value="CAG8459838.1"/>
    <property type="molecule type" value="Genomic_DNA"/>
</dbReference>
<feature type="domain" description="Telomere length regulation protein conserved" evidence="5">
    <location>
        <begin position="594"/>
        <end position="705"/>
    </location>
</feature>
<accession>A0A9N8VRI2</accession>
<dbReference type="Gene3D" id="1.25.40.720">
    <property type="entry name" value="Telomere length regulation protein 2, C-terminal domain"/>
    <property type="match status" value="2"/>
</dbReference>
<dbReference type="Pfam" id="PF10193">
    <property type="entry name" value="Telomere_reg-2"/>
    <property type="match status" value="1"/>
</dbReference>
<evidence type="ECO:0000259" key="6">
    <source>
        <dbReference type="Pfam" id="PF25320"/>
    </source>
</evidence>
<dbReference type="InterPro" id="IPR019337">
    <property type="entry name" value="Telomere_length_regulation_dom"/>
</dbReference>
<dbReference type="InterPro" id="IPR038528">
    <property type="entry name" value="TEL2_C_sf"/>
</dbReference>
<dbReference type="SUPFAM" id="SSF48371">
    <property type="entry name" value="ARM repeat"/>
    <property type="match status" value="1"/>
</dbReference>
<organism evidence="7 8">
    <name type="scientific">Acaulospora morrowiae</name>
    <dbReference type="NCBI Taxonomy" id="94023"/>
    <lineage>
        <taxon>Eukaryota</taxon>
        <taxon>Fungi</taxon>
        <taxon>Fungi incertae sedis</taxon>
        <taxon>Mucoromycota</taxon>
        <taxon>Glomeromycotina</taxon>
        <taxon>Glomeromycetes</taxon>
        <taxon>Diversisporales</taxon>
        <taxon>Acaulosporaceae</taxon>
        <taxon>Acaulospora</taxon>
    </lineage>
</organism>
<dbReference type="AlphaFoldDB" id="A0A9N8VRI2"/>
<protein>
    <submittedName>
        <fullName evidence="7">8936_t:CDS:1</fullName>
    </submittedName>
</protein>
<dbReference type="GO" id="GO:0042162">
    <property type="term" value="F:telomeric DNA binding"/>
    <property type="evidence" value="ECO:0007669"/>
    <property type="project" value="TreeGrafter"/>
</dbReference>
<dbReference type="GO" id="GO:0051083">
    <property type="term" value="P:'de novo' cotranslational protein folding"/>
    <property type="evidence" value="ECO:0007669"/>
    <property type="project" value="TreeGrafter"/>
</dbReference>
<evidence type="ECO:0000313" key="7">
    <source>
        <dbReference type="EMBL" id="CAG8459838.1"/>
    </source>
</evidence>
<reference evidence="7" key="1">
    <citation type="submission" date="2021-06" db="EMBL/GenBank/DDBJ databases">
        <authorList>
            <person name="Kallberg Y."/>
            <person name="Tangrot J."/>
            <person name="Rosling A."/>
        </authorList>
    </citation>
    <scope>NUCLEOTIDE SEQUENCE</scope>
    <source>
        <strain evidence="7">CL551</strain>
    </source>
</reference>
<dbReference type="Proteomes" id="UP000789342">
    <property type="component" value="Unassembled WGS sequence"/>
</dbReference>
<feature type="region of interest" description="Disordered" evidence="4">
    <location>
        <begin position="515"/>
        <end position="586"/>
    </location>
</feature>
<proteinExistence type="inferred from homology"/>
<comment type="subcellular location">
    <subcellularLocation>
        <location evidence="1">Cytoplasm</location>
    </subcellularLocation>
</comment>
<dbReference type="OrthoDB" id="10258062at2759"/>
<keyword evidence="3" id="KW-0963">Cytoplasm</keyword>
<name>A0A9N8VRI2_9GLOM</name>